<dbReference type="InterPro" id="IPR036291">
    <property type="entry name" value="NAD(P)-bd_dom_sf"/>
</dbReference>
<evidence type="ECO:0000256" key="6">
    <source>
        <dbReference type="ARBA" id="ARBA00023027"/>
    </source>
</evidence>
<evidence type="ECO:0000256" key="4">
    <source>
        <dbReference type="ARBA" id="ARBA00022963"/>
    </source>
</evidence>
<dbReference type="InterPro" id="IPR008927">
    <property type="entry name" value="6-PGluconate_DH-like_C_sf"/>
</dbReference>
<accession>A0ABZ1BSL9</accession>
<evidence type="ECO:0000256" key="2">
    <source>
        <dbReference type="ARBA" id="ARBA00009463"/>
    </source>
</evidence>
<dbReference type="Gene3D" id="3.40.50.720">
    <property type="entry name" value="NAD(P)-binding Rossmann-like Domain"/>
    <property type="match status" value="1"/>
</dbReference>
<dbReference type="Gene3D" id="1.10.1040.50">
    <property type="match status" value="1"/>
</dbReference>
<dbReference type="RefSeq" id="WP_324670230.1">
    <property type="nucleotide sequence ID" value="NZ_CP141614.1"/>
</dbReference>
<dbReference type="InterPro" id="IPR029045">
    <property type="entry name" value="ClpP/crotonase-like_dom_sf"/>
</dbReference>
<dbReference type="PANTHER" id="PTHR48075">
    <property type="entry name" value="3-HYDROXYACYL-COA DEHYDROGENASE FAMILY PROTEIN"/>
    <property type="match status" value="1"/>
</dbReference>
<dbReference type="SUPFAM" id="SSF48179">
    <property type="entry name" value="6-phosphogluconate dehydrogenase C-terminal domain-like"/>
    <property type="match status" value="2"/>
</dbReference>
<dbReference type="Pfam" id="PF00378">
    <property type="entry name" value="ECH_1"/>
    <property type="match status" value="1"/>
</dbReference>
<dbReference type="SUPFAM" id="SSF51735">
    <property type="entry name" value="NAD(P)-binding Rossmann-fold domains"/>
    <property type="match status" value="1"/>
</dbReference>
<evidence type="ECO:0000313" key="11">
    <source>
        <dbReference type="EMBL" id="WRP15822.1"/>
    </source>
</evidence>
<evidence type="ECO:0000259" key="10">
    <source>
        <dbReference type="Pfam" id="PF02737"/>
    </source>
</evidence>
<evidence type="ECO:0000256" key="3">
    <source>
        <dbReference type="ARBA" id="ARBA00022832"/>
    </source>
</evidence>
<keyword evidence="3" id="KW-0276">Fatty acid metabolism</keyword>
<sequence>MGQTSAGGRLRVRRAAVIGAGVMGSQIAGWMASLGIACELLDLASPGPDRNRLAEQGLRRLGQMKPAPLTSPAAARLIRAGNIEDHKERLQDVDLVIEAIVEDLGAKQALWAELEPWIAPRAVIATNTSGLSVTGQARGRSEAFRRRFLGIHFFNPPRYLRLVEVIPTAETDPAVVEAVQIWLRRILGKVPVLARDTPNFIGNRIGVYSLQVTLAAMQRHGLSVEAVDLVTGPVMGRPKSATFRTLDLVGLDTYLHVLRSGASRTDDPEERALLAVPPIVAAMVERGLLGEKSGGGFYRRAGRSGEEGGRAIEVLDWESLTYRPRQSVRFDSVDRAMAAPPERRLSTLLAGDDAAAAFAREVVYRVLAFAAAKAPSIAYGVVDVDRAMRHGFSWEQGPFELWDRLGLEPLAEAMAREGIEVPELVRAVLASGGSSFYREAAQAGEPGQVEAVAFVEAPARGDDGPSIAYRPVVLPPEHLSVPRLEARGATVWTGPSATLLDLGEDVAGLRCHAPKAAIDDALVEALERALSELGGRFRGLVVFADGPDFSVGANLFHILVAARQGAWSQLEAVVRRFQAVNMALKYAPAPVAVAVAGRVLGGGAEMLLHAPAALAAVESYIGLVETGVGLIPAGGGTKEMLVRTLARLPEGRPVDVQPLVAWAFEVIATASVATSAHEARSLGYLRPEDAVVADRDALLYHARQRVIEMDEAGWMPPAPPIIAAPGRDVEAALVAGVLDWWRSRRITDYEVTIGKALAHVLCGGGVPGGTERTEWQILDLEREAFLRLLGQEKTRARIEHVLTTGRPLRN</sequence>
<keyword evidence="4" id="KW-0442">Lipid degradation</keyword>
<feature type="domain" description="3-hydroxyacyl-CoA dehydrogenase C-terminal" evidence="9">
    <location>
        <begin position="200"/>
        <end position="299"/>
    </location>
</feature>
<evidence type="ECO:0000313" key="12">
    <source>
        <dbReference type="Proteomes" id="UP001333102"/>
    </source>
</evidence>
<keyword evidence="5" id="KW-0560">Oxidoreductase</keyword>
<organism evidence="11 12">
    <name type="scientific">Geochorda subterranea</name>
    <dbReference type="NCBI Taxonomy" id="3109564"/>
    <lineage>
        <taxon>Bacteria</taxon>
        <taxon>Bacillati</taxon>
        <taxon>Bacillota</taxon>
        <taxon>Limnochordia</taxon>
        <taxon>Limnochordales</taxon>
        <taxon>Geochordaceae</taxon>
        <taxon>Geochorda</taxon>
    </lineage>
</organism>
<gene>
    <name evidence="11" type="ORF">VLY81_06625</name>
</gene>
<comment type="catalytic activity">
    <reaction evidence="8">
        <text>a (3S)-3-hydroxyacyl-CoA + NAD(+) = a 3-oxoacyl-CoA + NADH + H(+)</text>
        <dbReference type="Rhea" id="RHEA:22432"/>
        <dbReference type="ChEBI" id="CHEBI:15378"/>
        <dbReference type="ChEBI" id="CHEBI:57318"/>
        <dbReference type="ChEBI" id="CHEBI:57540"/>
        <dbReference type="ChEBI" id="CHEBI:57945"/>
        <dbReference type="ChEBI" id="CHEBI:90726"/>
        <dbReference type="EC" id="1.1.1.35"/>
    </reaction>
</comment>
<dbReference type="InterPro" id="IPR001753">
    <property type="entry name" value="Enoyl-CoA_hydra/iso"/>
</dbReference>
<dbReference type="Gene3D" id="3.90.226.10">
    <property type="entry name" value="2-enoyl-CoA Hydratase, Chain A, domain 1"/>
    <property type="match status" value="1"/>
</dbReference>
<evidence type="ECO:0000259" key="9">
    <source>
        <dbReference type="Pfam" id="PF00725"/>
    </source>
</evidence>
<feature type="domain" description="3-hydroxyacyl-CoA dehydrogenase NAD binding" evidence="10">
    <location>
        <begin position="15"/>
        <end position="196"/>
    </location>
</feature>
<dbReference type="Pfam" id="PF02737">
    <property type="entry name" value="3HCDH_N"/>
    <property type="match status" value="1"/>
</dbReference>
<evidence type="ECO:0000256" key="1">
    <source>
        <dbReference type="ARBA" id="ARBA00005005"/>
    </source>
</evidence>
<reference evidence="12" key="1">
    <citation type="submission" date="2023-12" db="EMBL/GenBank/DDBJ databases">
        <title>Novel isolates from deep terrestrial aquifers shed light on the physiology and ecology of the class Limnochordia.</title>
        <authorList>
            <person name="Karnachuk O.V."/>
            <person name="Lukina A.P."/>
            <person name="Avakyan M.R."/>
            <person name="Kadnikov V."/>
            <person name="Begmatov S."/>
            <person name="Beletsky A.V."/>
            <person name="Mardanov A.V."/>
            <person name="Ravin N.V."/>
        </authorList>
    </citation>
    <scope>NUCLEOTIDE SEQUENCE [LARGE SCALE GENOMIC DNA]</scope>
    <source>
        <strain evidence="12">LN</strain>
    </source>
</reference>
<protein>
    <submittedName>
        <fullName evidence="11">3-hydroxyacyl-CoA dehydrogenase NAD-binding domain-containing protein</fullName>
    </submittedName>
</protein>
<evidence type="ECO:0000256" key="8">
    <source>
        <dbReference type="ARBA" id="ARBA00049556"/>
    </source>
</evidence>
<dbReference type="SUPFAM" id="SSF52096">
    <property type="entry name" value="ClpP/crotonase"/>
    <property type="match status" value="1"/>
</dbReference>
<name>A0ABZ1BSL9_9FIRM</name>
<dbReference type="PANTHER" id="PTHR48075:SF7">
    <property type="entry name" value="3-HYDROXYACYL-COA DEHYDROGENASE-RELATED"/>
    <property type="match status" value="1"/>
</dbReference>
<keyword evidence="7" id="KW-0443">Lipid metabolism</keyword>
<dbReference type="Proteomes" id="UP001333102">
    <property type="component" value="Chromosome"/>
</dbReference>
<comment type="similarity">
    <text evidence="2">Belongs to the 3-hydroxyacyl-CoA dehydrogenase family.</text>
</comment>
<comment type="pathway">
    <text evidence="1">Lipid metabolism; fatty acid beta-oxidation.</text>
</comment>
<evidence type="ECO:0000256" key="5">
    <source>
        <dbReference type="ARBA" id="ARBA00023002"/>
    </source>
</evidence>
<dbReference type="InterPro" id="IPR006108">
    <property type="entry name" value="3HC_DH_C"/>
</dbReference>
<dbReference type="InterPro" id="IPR006176">
    <property type="entry name" value="3-OHacyl-CoA_DH_NAD-bd"/>
</dbReference>
<keyword evidence="6" id="KW-0520">NAD</keyword>
<proteinExistence type="inferred from homology"/>
<keyword evidence="12" id="KW-1185">Reference proteome</keyword>
<evidence type="ECO:0000256" key="7">
    <source>
        <dbReference type="ARBA" id="ARBA00023098"/>
    </source>
</evidence>
<dbReference type="Pfam" id="PF00725">
    <property type="entry name" value="3HCDH"/>
    <property type="match status" value="1"/>
</dbReference>
<dbReference type="EMBL" id="CP141614">
    <property type="protein sequence ID" value="WRP15822.1"/>
    <property type="molecule type" value="Genomic_DNA"/>
</dbReference>